<evidence type="ECO:0000313" key="2">
    <source>
        <dbReference type="Proteomes" id="UP000886890"/>
    </source>
</evidence>
<name>A0A9D1XCI4_9FIRM</name>
<reference evidence="1" key="1">
    <citation type="journal article" date="2021" name="PeerJ">
        <title>Extensive microbial diversity within the chicken gut microbiome revealed by metagenomics and culture.</title>
        <authorList>
            <person name="Gilroy R."/>
            <person name="Ravi A."/>
            <person name="Getino M."/>
            <person name="Pursley I."/>
            <person name="Horton D.L."/>
            <person name="Alikhan N.F."/>
            <person name="Baker D."/>
            <person name="Gharbi K."/>
            <person name="Hall N."/>
            <person name="Watson M."/>
            <person name="Adriaenssens E.M."/>
            <person name="Foster-Nyarko E."/>
            <person name="Jarju S."/>
            <person name="Secka A."/>
            <person name="Antonio M."/>
            <person name="Oren A."/>
            <person name="Chaudhuri R.R."/>
            <person name="La Ragione R."/>
            <person name="Hildebrand F."/>
            <person name="Pallen M.J."/>
        </authorList>
    </citation>
    <scope>NUCLEOTIDE SEQUENCE</scope>
    <source>
        <strain evidence="1">CHK183-1962</strain>
    </source>
</reference>
<accession>A0A9D1XCI4</accession>
<gene>
    <name evidence="1" type="ORF">H9734_03665</name>
</gene>
<comment type="caution">
    <text evidence="1">The sequence shown here is derived from an EMBL/GenBank/DDBJ whole genome shotgun (WGS) entry which is preliminary data.</text>
</comment>
<proteinExistence type="predicted"/>
<organism evidence="1 2">
    <name type="scientific">Candidatus Fusicatenibacter merdavium</name>
    <dbReference type="NCBI Taxonomy" id="2838600"/>
    <lineage>
        <taxon>Bacteria</taxon>
        <taxon>Bacillati</taxon>
        <taxon>Bacillota</taxon>
        <taxon>Clostridia</taxon>
        <taxon>Lachnospirales</taxon>
        <taxon>Lachnospiraceae</taxon>
        <taxon>Fusicatenibacter</taxon>
    </lineage>
</organism>
<dbReference type="EMBL" id="DXEK01000060">
    <property type="protein sequence ID" value="HIX76680.1"/>
    <property type="molecule type" value="Genomic_DNA"/>
</dbReference>
<reference evidence="1" key="2">
    <citation type="submission" date="2021-04" db="EMBL/GenBank/DDBJ databases">
        <authorList>
            <person name="Gilroy R."/>
        </authorList>
    </citation>
    <scope>NUCLEOTIDE SEQUENCE</scope>
    <source>
        <strain evidence="1">CHK183-1962</strain>
    </source>
</reference>
<evidence type="ECO:0000313" key="1">
    <source>
        <dbReference type="EMBL" id="HIX76680.1"/>
    </source>
</evidence>
<dbReference type="Proteomes" id="UP000886890">
    <property type="component" value="Unassembled WGS sequence"/>
</dbReference>
<protein>
    <recommendedName>
        <fullName evidence="3">Extracellular solute-binding protein</fullName>
    </recommendedName>
</protein>
<dbReference type="Gene3D" id="3.40.190.10">
    <property type="entry name" value="Periplasmic binding protein-like II"/>
    <property type="match status" value="1"/>
</dbReference>
<dbReference type="AlphaFoldDB" id="A0A9D1XCI4"/>
<sequence length="266" mass="29354">MDTLVEGWQEIEGGLEVEIVEIPTDGESAELKLSELRTEIMAGEGPDIFVLSCTPPTVDASHEDLFRDLGKAMEAGMFLPLDEYISNAKYIDTSGWNQTVLVAGKTEEGQVVLPLYYYIQAYVYKSSDLSGQELPDSWETLIASDSPIVGNLWAFDFVYSFENLADYQTGKLTFTEEVLKAYLEEYCSGLERVGAQNSETEFPEPIASGNITPEFLTQGVGGALEEDQTYLAVPNREGSVTALVCKFAAINVTVQHPLFKDNIWVA</sequence>
<dbReference type="SUPFAM" id="SSF53850">
    <property type="entry name" value="Periplasmic binding protein-like II"/>
    <property type="match status" value="1"/>
</dbReference>
<evidence type="ECO:0008006" key="3">
    <source>
        <dbReference type="Google" id="ProtNLM"/>
    </source>
</evidence>